<keyword evidence="2" id="KW-1133">Transmembrane helix</keyword>
<keyword evidence="2" id="KW-0472">Membrane</keyword>
<dbReference type="SUPFAM" id="SSF55073">
    <property type="entry name" value="Nucleotide cyclase"/>
    <property type="match status" value="1"/>
</dbReference>
<evidence type="ECO:0000256" key="2">
    <source>
        <dbReference type="SAM" id="Phobius"/>
    </source>
</evidence>
<evidence type="ECO:0000313" key="4">
    <source>
        <dbReference type="EMBL" id="AII07170.1"/>
    </source>
</evidence>
<dbReference type="PANTHER" id="PTHR45138:SF24">
    <property type="entry name" value="DIGUANYLATE CYCLASE DGCC-RELATED"/>
    <property type="match status" value="1"/>
</dbReference>
<organism evidence="4 5">
    <name type="scientific">Rhodococcus opacus</name>
    <name type="common">Nocardia opaca</name>
    <dbReference type="NCBI Taxonomy" id="37919"/>
    <lineage>
        <taxon>Bacteria</taxon>
        <taxon>Bacillati</taxon>
        <taxon>Actinomycetota</taxon>
        <taxon>Actinomycetes</taxon>
        <taxon>Mycobacteriales</taxon>
        <taxon>Nocardiaceae</taxon>
        <taxon>Rhodococcus</taxon>
    </lineage>
</organism>
<feature type="transmembrane region" description="Helical" evidence="2">
    <location>
        <begin position="24"/>
        <end position="45"/>
    </location>
</feature>
<dbReference type="Gene3D" id="3.30.70.270">
    <property type="match status" value="1"/>
</dbReference>
<dbReference type="GO" id="GO:0005886">
    <property type="term" value="C:plasma membrane"/>
    <property type="evidence" value="ECO:0007669"/>
    <property type="project" value="TreeGrafter"/>
</dbReference>
<dbReference type="NCBIfam" id="TIGR00254">
    <property type="entry name" value="GGDEF"/>
    <property type="match status" value="1"/>
</dbReference>
<dbReference type="PANTHER" id="PTHR45138">
    <property type="entry name" value="REGULATORY COMPONENTS OF SENSORY TRANSDUCTION SYSTEM"/>
    <property type="match status" value="1"/>
</dbReference>
<dbReference type="SMART" id="SM00267">
    <property type="entry name" value="GGDEF"/>
    <property type="match status" value="1"/>
</dbReference>
<evidence type="ECO:0000259" key="3">
    <source>
        <dbReference type="PROSITE" id="PS50887"/>
    </source>
</evidence>
<evidence type="ECO:0000313" key="5">
    <source>
        <dbReference type="Proteomes" id="UP000028488"/>
    </source>
</evidence>
<dbReference type="InterPro" id="IPR029787">
    <property type="entry name" value="Nucleotide_cyclase"/>
</dbReference>
<feature type="transmembrane region" description="Helical" evidence="2">
    <location>
        <begin position="129"/>
        <end position="149"/>
    </location>
</feature>
<protein>
    <submittedName>
        <fullName evidence="4">Diguanylate cyclase</fullName>
    </submittedName>
</protein>
<name>A0A076ELZ8_RHOOP</name>
<dbReference type="GO" id="GO:0043709">
    <property type="term" value="P:cell adhesion involved in single-species biofilm formation"/>
    <property type="evidence" value="ECO:0007669"/>
    <property type="project" value="TreeGrafter"/>
</dbReference>
<feature type="transmembrane region" description="Helical" evidence="2">
    <location>
        <begin position="101"/>
        <end position="122"/>
    </location>
</feature>
<feature type="region of interest" description="Disordered" evidence="1">
    <location>
        <begin position="325"/>
        <end position="351"/>
    </location>
</feature>
<feature type="transmembrane region" description="Helical" evidence="2">
    <location>
        <begin position="79"/>
        <end position="95"/>
    </location>
</feature>
<dbReference type="GO" id="GO:1902201">
    <property type="term" value="P:negative regulation of bacterial-type flagellum-dependent cell motility"/>
    <property type="evidence" value="ECO:0007669"/>
    <property type="project" value="TreeGrafter"/>
</dbReference>
<dbReference type="AlphaFoldDB" id="A0A076ELZ8"/>
<accession>A0A076ELZ8</accession>
<feature type="transmembrane region" description="Helical" evidence="2">
    <location>
        <begin position="161"/>
        <end position="180"/>
    </location>
</feature>
<dbReference type="RefSeq" id="WP_037236215.1">
    <property type="nucleotide sequence ID" value="NZ_CP008947.1"/>
</dbReference>
<dbReference type="GO" id="GO:0052621">
    <property type="term" value="F:diguanylate cyclase activity"/>
    <property type="evidence" value="ECO:0007669"/>
    <property type="project" value="TreeGrafter"/>
</dbReference>
<dbReference type="eggNOG" id="COG2199">
    <property type="taxonomic scope" value="Bacteria"/>
</dbReference>
<feature type="transmembrane region" description="Helical" evidence="2">
    <location>
        <begin position="51"/>
        <end position="67"/>
    </location>
</feature>
<feature type="domain" description="GGDEF" evidence="3">
    <location>
        <begin position="221"/>
        <end position="342"/>
    </location>
</feature>
<dbReference type="InterPro" id="IPR043128">
    <property type="entry name" value="Rev_trsase/Diguanyl_cyclase"/>
</dbReference>
<reference evidence="4 5" key="1">
    <citation type="submission" date="2014-07" db="EMBL/GenBank/DDBJ databases">
        <title>Genome Sequence of Rhodococcus opacus Strain R7, a Biodegrader of Mono- and Polycyclic Aromatic Hydrocarbons.</title>
        <authorList>
            <person name="Di Gennaro P."/>
            <person name="Zampolli J."/>
            <person name="Presti I."/>
            <person name="Cappelletti M."/>
            <person name="D'Ursi P."/>
            <person name="Orro A."/>
            <person name="Mezzelani A."/>
            <person name="Milanesi L."/>
        </authorList>
    </citation>
    <scope>NUCLEOTIDE SEQUENCE [LARGE SCALE GENOMIC DNA]</scope>
    <source>
        <strain evidence="4 5">R7</strain>
    </source>
</reference>
<dbReference type="CDD" id="cd01949">
    <property type="entry name" value="GGDEF"/>
    <property type="match status" value="1"/>
</dbReference>
<dbReference type="InterPro" id="IPR000160">
    <property type="entry name" value="GGDEF_dom"/>
</dbReference>
<dbReference type="Pfam" id="PF00990">
    <property type="entry name" value="GGDEF"/>
    <property type="match status" value="1"/>
</dbReference>
<keyword evidence="2" id="KW-0812">Transmembrane</keyword>
<dbReference type="EMBL" id="CP008947">
    <property type="protein sequence ID" value="AII07170.1"/>
    <property type="molecule type" value="Genomic_DNA"/>
</dbReference>
<dbReference type="Proteomes" id="UP000028488">
    <property type="component" value="Chromosome"/>
</dbReference>
<sequence length="351" mass="37356">MRPLAASSVDTVLQDYQPRILRRYLWITTALHLAGFVLPPMVGLSIRPETVAARTAGVLLGVFALVVLHRGGRRPSRRAYQVCTAAALLATPIVMSGLVLAVAQLLCAIAAMFLAMYFVVFYPKRQSRLLVGCLTGLMVVGVVVAPTAFTLVPVEVDTVTVKAAVLVVAVTCVVGAAEMFGSLTRTLIESASTDGLTALLNRAGFELAFRHALESAGTGQVSVTLALIDVDQFKSTNDHYGHAAGDAVLVDLANYLAGHMPRGALLARVGGDEFVTCVVGERHDELPGVMAQLARESPTPFSFGAASSTGEADPLTALYRHADRELYTAKQRQHPPEPPADEPSLRTGWNI</sequence>
<dbReference type="PROSITE" id="PS50887">
    <property type="entry name" value="GGDEF"/>
    <property type="match status" value="1"/>
</dbReference>
<dbReference type="InterPro" id="IPR050469">
    <property type="entry name" value="Diguanylate_Cyclase"/>
</dbReference>
<gene>
    <name evidence="4" type="ORF">EP51_21960</name>
</gene>
<proteinExistence type="predicted"/>
<evidence type="ECO:0000256" key="1">
    <source>
        <dbReference type="SAM" id="MobiDB-lite"/>
    </source>
</evidence>